<comment type="caution">
    <text evidence="1">The sequence shown here is derived from an EMBL/GenBank/DDBJ whole genome shotgun (WGS) entry which is preliminary data.</text>
</comment>
<keyword evidence="2" id="KW-1185">Reference proteome</keyword>
<accession>A0ABR2S1J6</accession>
<name>A0ABR2S1J6_9ROSI</name>
<evidence type="ECO:0000313" key="1">
    <source>
        <dbReference type="EMBL" id="KAK9019121.1"/>
    </source>
</evidence>
<dbReference type="Proteomes" id="UP001396334">
    <property type="component" value="Unassembled WGS sequence"/>
</dbReference>
<gene>
    <name evidence="1" type="ORF">V6N11_034160</name>
</gene>
<proteinExistence type="predicted"/>
<organism evidence="1 2">
    <name type="scientific">Hibiscus sabdariffa</name>
    <name type="common">roselle</name>
    <dbReference type="NCBI Taxonomy" id="183260"/>
    <lineage>
        <taxon>Eukaryota</taxon>
        <taxon>Viridiplantae</taxon>
        <taxon>Streptophyta</taxon>
        <taxon>Embryophyta</taxon>
        <taxon>Tracheophyta</taxon>
        <taxon>Spermatophyta</taxon>
        <taxon>Magnoliopsida</taxon>
        <taxon>eudicotyledons</taxon>
        <taxon>Gunneridae</taxon>
        <taxon>Pentapetalae</taxon>
        <taxon>rosids</taxon>
        <taxon>malvids</taxon>
        <taxon>Malvales</taxon>
        <taxon>Malvaceae</taxon>
        <taxon>Malvoideae</taxon>
        <taxon>Hibiscus</taxon>
    </lineage>
</organism>
<sequence>MKISCLKERSWRGCPPEIRHRYFQFELDWFWSDVEDDGGEWRQRQRKLRFIGCQRLLNPCSKNGYKSFSRTHKLLDPKSFLIESVKLVFHNRMDCQVVEKIENWVMVVEAKM</sequence>
<dbReference type="EMBL" id="JBBPBN010000018">
    <property type="protein sequence ID" value="KAK9019121.1"/>
    <property type="molecule type" value="Genomic_DNA"/>
</dbReference>
<protein>
    <submittedName>
        <fullName evidence="1">Uncharacterized protein</fullName>
    </submittedName>
</protein>
<reference evidence="1 2" key="1">
    <citation type="journal article" date="2024" name="G3 (Bethesda)">
        <title>Genome assembly of Hibiscus sabdariffa L. provides insights into metabolisms of medicinal natural products.</title>
        <authorList>
            <person name="Kim T."/>
        </authorList>
    </citation>
    <scope>NUCLEOTIDE SEQUENCE [LARGE SCALE GENOMIC DNA]</scope>
    <source>
        <strain evidence="1">TK-2024</strain>
        <tissue evidence="1">Old leaves</tissue>
    </source>
</reference>
<evidence type="ECO:0000313" key="2">
    <source>
        <dbReference type="Proteomes" id="UP001396334"/>
    </source>
</evidence>